<evidence type="ECO:0000313" key="2">
    <source>
        <dbReference type="Proteomes" id="UP000789525"/>
    </source>
</evidence>
<gene>
    <name evidence="1" type="ORF">ACOLOM_LOCUS4635</name>
</gene>
<dbReference type="EMBL" id="CAJVPT010007820">
    <property type="protein sequence ID" value="CAG8545392.1"/>
    <property type="molecule type" value="Genomic_DNA"/>
</dbReference>
<accession>A0ACA9LQU2</accession>
<protein>
    <submittedName>
        <fullName evidence="1">10753_t:CDS:1</fullName>
    </submittedName>
</protein>
<comment type="caution">
    <text evidence="1">The sequence shown here is derived from an EMBL/GenBank/DDBJ whole genome shotgun (WGS) entry which is preliminary data.</text>
</comment>
<sequence length="222" mass="25147">MPLDSGVLPDVVVGKGSNNCQESRDYTCIPPHNYDDWLQSEEWTFLACTCLGAGHALSFLVTRWSLGMRAYLTYRNAKTVHEASHIRLVAAPYSGKGDIVPITRRDKNDKDSFTFKYQSDTYLYNPQDNTFAPISYPSDSKPPLSTFNTPNKGAKTIGITSQDVEKMTTLYGKNEFDIPIPSFTALFAEHAVAPFFVFQIFCVALWCLDEYWYYSYVSIFTT</sequence>
<evidence type="ECO:0000313" key="1">
    <source>
        <dbReference type="EMBL" id="CAG8545392.1"/>
    </source>
</evidence>
<organism evidence="1 2">
    <name type="scientific">Acaulospora colombiana</name>
    <dbReference type="NCBI Taxonomy" id="27376"/>
    <lineage>
        <taxon>Eukaryota</taxon>
        <taxon>Fungi</taxon>
        <taxon>Fungi incertae sedis</taxon>
        <taxon>Mucoromycota</taxon>
        <taxon>Glomeromycotina</taxon>
        <taxon>Glomeromycetes</taxon>
        <taxon>Diversisporales</taxon>
        <taxon>Acaulosporaceae</taxon>
        <taxon>Acaulospora</taxon>
    </lineage>
</organism>
<reference evidence="1" key="1">
    <citation type="submission" date="2021-06" db="EMBL/GenBank/DDBJ databases">
        <authorList>
            <person name="Kallberg Y."/>
            <person name="Tangrot J."/>
            <person name="Rosling A."/>
        </authorList>
    </citation>
    <scope>NUCLEOTIDE SEQUENCE</scope>
    <source>
        <strain evidence="1">CL356</strain>
    </source>
</reference>
<keyword evidence="2" id="KW-1185">Reference proteome</keyword>
<name>A0ACA9LQU2_9GLOM</name>
<dbReference type="Proteomes" id="UP000789525">
    <property type="component" value="Unassembled WGS sequence"/>
</dbReference>
<proteinExistence type="predicted"/>